<dbReference type="AlphaFoldDB" id="Q2QSN6"/>
<name>Q2QSN6_ORYSJ</name>
<reference evidence="2" key="1">
    <citation type="journal article" date="2005" name="BMC Biol.">
        <title>The sequence of rice chromosomes 11 and 12, rich in disease resistance genes and recent gene duplications.</title>
        <authorList>
            <consortium name="The rice chromosomes 11 and 12 sequencing consortia"/>
        </authorList>
    </citation>
    <scope>NUCLEOTIDE SEQUENCE [LARGE SCALE GENOMIC DNA]</scope>
</reference>
<accession>Q2QSN6</accession>
<reference evidence="2" key="2">
    <citation type="submission" date="2005-04" db="EMBL/GenBank/DDBJ databases">
        <authorList>
            <person name="Buell C.R."/>
            <person name="Wing R.A."/>
            <person name="McCombie W.A."/>
            <person name="Ouyang S."/>
        </authorList>
    </citation>
    <scope>NUCLEOTIDE SEQUENCE</scope>
</reference>
<feature type="region of interest" description="Disordered" evidence="1">
    <location>
        <begin position="269"/>
        <end position="326"/>
    </location>
</feature>
<dbReference type="EMBL" id="DP000011">
    <property type="protein sequence ID" value="ABA97913.1"/>
    <property type="molecule type" value="Genomic_DNA"/>
</dbReference>
<evidence type="ECO:0000313" key="2">
    <source>
        <dbReference type="EMBL" id="ABA97913.1"/>
    </source>
</evidence>
<sequence length="382" mass="43530">MEHEFHDYFKDASLMEQRPIDHSSVICETISVTPMPKTRIVSNPLHISPIDFDNKKVVIQSSQTESTKGKSVIIGDFRPETMKINNVKAEDRKVTKDESSSSNKTKKPKLTFEMFMAKYKKGLAGQRFDNQTSDSKRPRSSRRKRFGQTPKQSEPSTIPTSYKPLVLTPCYPYPMSLYGYPFMYYMPWMPQPSMMFHQEWKQSPRSVPSHSFNSSQDHFPQKNRSSGSKVKKVKKVWESQDVQRPTGDAVETIQAKEIGADTVIVKSGGLTETSRRSDRQPVAGLTDPTDWSDRQLVAGLTRPRGRSDRGELEKSGKIESNTGASTSTKYIKNHCLVPEKQPQPKWIPSGLSRSQMRRLQRLRAIGQKEKKAKDVKDKTVKI</sequence>
<feature type="compositionally biased region" description="Basic and acidic residues" evidence="1">
    <location>
        <begin position="88"/>
        <end position="99"/>
    </location>
</feature>
<feature type="compositionally biased region" description="Polar residues" evidence="1">
    <location>
        <begin position="149"/>
        <end position="160"/>
    </location>
</feature>
<evidence type="ECO:0000256" key="1">
    <source>
        <dbReference type="SAM" id="MobiDB-lite"/>
    </source>
</evidence>
<feature type="compositionally biased region" description="Basic and acidic residues" evidence="1">
    <location>
        <begin position="305"/>
        <end position="317"/>
    </location>
</feature>
<reference evidence="2" key="3">
    <citation type="submission" date="2006-01" db="EMBL/GenBank/DDBJ databases">
        <authorList>
            <person name="Buell R."/>
        </authorList>
    </citation>
    <scope>NUCLEOTIDE SEQUENCE</scope>
</reference>
<protein>
    <submittedName>
        <fullName evidence="2">Retrotransposon protein, putative, Ty3-gypsy subclass</fullName>
    </submittedName>
</protein>
<feature type="compositionally biased region" description="Polar residues" evidence="1">
    <location>
        <begin position="204"/>
        <end position="228"/>
    </location>
</feature>
<gene>
    <name evidence="2" type="ordered locus">LOC_Os12g23480</name>
</gene>
<organism evidence="2">
    <name type="scientific">Oryza sativa subsp. japonica</name>
    <name type="common">Rice</name>
    <dbReference type="NCBI Taxonomy" id="39947"/>
    <lineage>
        <taxon>Eukaryota</taxon>
        <taxon>Viridiplantae</taxon>
        <taxon>Streptophyta</taxon>
        <taxon>Embryophyta</taxon>
        <taxon>Tracheophyta</taxon>
        <taxon>Spermatophyta</taxon>
        <taxon>Magnoliopsida</taxon>
        <taxon>Liliopsida</taxon>
        <taxon>Poales</taxon>
        <taxon>Poaceae</taxon>
        <taxon>BOP clade</taxon>
        <taxon>Oryzoideae</taxon>
        <taxon>Oryzeae</taxon>
        <taxon>Oryzinae</taxon>
        <taxon>Oryza</taxon>
        <taxon>Oryza sativa</taxon>
    </lineage>
</organism>
<feature type="region of interest" description="Disordered" evidence="1">
    <location>
        <begin position="204"/>
        <end position="244"/>
    </location>
</feature>
<feature type="region of interest" description="Disordered" evidence="1">
    <location>
        <begin position="126"/>
        <end position="160"/>
    </location>
</feature>
<proteinExistence type="predicted"/>
<feature type="region of interest" description="Disordered" evidence="1">
    <location>
        <begin position="85"/>
        <end position="107"/>
    </location>
</feature>